<dbReference type="Gene3D" id="3.60.10.10">
    <property type="entry name" value="Endonuclease/exonuclease/phosphatase"/>
    <property type="match status" value="1"/>
</dbReference>
<feature type="non-terminal residue" evidence="2">
    <location>
        <position position="1"/>
    </location>
</feature>
<reference evidence="2" key="2">
    <citation type="journal article" date="2023" name="Commun. Biol.">
        <title>Intrasexual cuticular hydrocarbon dimorphism in a wasp sheds light on hydrocarbon biosynthesis genes in Hymenoptera.</title>
        <authorList>
            <person name="Moris V.C."/>
            <person name="Podsiadlowski L."/>
            <person name="Martin S."/>
            <person name="Oeyen J.P."/>
            <person name="Donath A."/>
            <person name="Petersen M."/>
            <person name="Wilbrandt J."/>
            <person name="Misof B."/>
            <person name="Liedtke D."/>
            <person name="Thamm M."/>
            <person name="Scheiner R."/>
            <person name="Schmitt T."/>
            <person name="Niehuis O."/>
        </authorList>
    </citation>
    <scope>NUCLEOTIDE SEQUENCE</scope>
    <source>
        <tissue evidence="2">Thorax + abdomen</tissue>
    </source>
</reference>
<feature type="domain" description="Endonuclease/exonuclease/phosphatase" evidence="1">
    <location>
        <begin position="146"/>
        <end position="274"/>
    </location>
</feature>
<reference evidence="2" key="1">
    <citation type="submission" date="2021-08" db="EMBL/GenBank/DDBJ databases">
        <authorList>
            <person name="Misof B."/>
            <person name="Oliver O."/>
            <person name="Podsiadlowski L."/>
            <person name="Donath A."/>
            <person name="Peters R."/>
            <person name="Mayer C."/>
            <person name="Rust J."/>
            <person name="Gunkel S."/>
            <person name="Lesny P."/>
            <person name="Martin S."/>
            <person name="Oeyen J.P."/>
            <person name="Petersen M."/>
            <person name="Panagiotis P."/>
            <person name="Wilbrandt J."/>
            <person name="Tanja T."/>
        </authorList>
    </citation>
    <scope>NUCLEOTIDE SEQUENCE</scope>
    <source>
        <strain evidence="2">GBR_01_08_01A</strain>
        <tissue evidence="2">Thorax + abdomen</tissue>
    </source>
</reference>
<dbReference type="InterPro" id="IPR036691">
    <property type="entry name" value="Endo/exonu/phosph_ase_sf"/>
</dbReference>
<sequence>MENMEMKKQLMRRKKELDRGIWIEDDLTKIERDIQFKIRIHAKQDREKGVINKDREVWEYLEDFDFVGLTETWLEEDGWVKIRNKLPKSLVWECCPARKEFKKGRAKGGIITGVSKNIRQIGTKIWDDGIVERTMEYMGKEWRVFVLYSHEIKETLDKLSVAMEERDEKMLIIGGDWNARTGVEGGNALEEIGKEGGRLSKDKVINRQGSLLVEYLEEKGWFILNGSRGEEAEWTYVGKQGLSIIDYVIVNVDAEEEIMSFKVGERVESDHMPLEVEILGPGREARLNEVEEKEEEGRRRWSEEGVLKYHEVCKGWTPSLVEIEEVWKEVKDKIISAIPVKIPKKRKWRLGEKRWIDSDWKERKRKLRKKLRDWKKGKCNKEELWQERKEYKEWCEFKRRKLIEEEEVKLYNIKSEKEVWSYINRFRRRREEINEDITIEEWRQHFMMSL</sequence>
<organism evidence="2 3">
    <name type="scientific">Odynerus spinipes</name>
    <dbReference type="NCBI Taxonomy" id="1348599"/>
    <lineage>
        <taxon>Eukaryota</taxon>
        <taxon>Metazoa</taxon>
        <taxon>Ecdysozoa</taxon>
        <taxon>Arthropoda</taxon>
        <taxon>Hexapoda</taxon>
        <taxon>Insecta</taxon>
        <taxon>Pterygota</taxon>
        <taxon>Neoptera</taxon>
        <taxon>Endopterygota</taxon>
        <taxon>Hymenoptera</taxon>
        <taxon>Apocrita</taxon>
        <taxon>Aculeata</taxon>
        <taxon>Vespoidea</taxon>
        <taxon>Vespidae</taxon>
        <taxon>Eumeninae</taxon>
        <taxon>Odynerus</taxon>
    </lineage>
</organism>
<accession>A0AAD9R842</accession>
<keyword evidence="3" id="KW-1185">Reference proteome</keyword>
<evidence type="ECO:0000259" key="1">
    <source>
        <dbReference type="Pfam" id="PF14529"/>
    </source>
</evidence>
<evidence type="ECO:0000313" key="2">
    <source>
        <dbReference type="EMBL" id="KAK2574800.1"/>
    </source>
</evidence>
<dbReference type="GO" id="GO:0003824">
    <property type="term" value="F:catalytic activity"/>
    <property type="evidence" value="ECO:0007669"/>
    <property type="project" value="InterPro"/>
</dbReference>
<dbReference type="AlphaFoldDB" id="A0AAD9R842"/>
<dbReference type="EMBL" id="JAIFRP010004857">
    <property type="protein sequence ID" value="KAK2574800.1"/>
    <property type="molecule type" value="Genomic_DNA"/>
</dbReference>
<dbReference type="SUPFAM" id="SSF56219">
    <property type="entry name" value="DNase I-like"/>
    <property type="match status" value="1"/>
</dbReference>
<dbReference type="Pfam" id="PF14529">
    <property type="entry name" value="Exo_endo_phos_2"/>
    <property type="match status" value="1"/>
</dbReference>
<dbReference type="InterPro" id="IPR005135">
    <property type="entry name" value="Endo/exonuclease/phosphatase"/>
</dbReference>
<protein>
    <recommendedName>
        <fullName evidence="1">Endonuclease/exonuclease/phosphatase domain-containing protein</fullName>
    </recommendedName>
</protein>
<comment type="caution">
    <text evidence="2">The sequence shown here is derived from an EMBL/GenBank/DDBJ whole genome shotgun (WGS) entry which is preliminary data.</text>
</comment>
<evidence type="ECO:0000313" key="3">
    <source>
        <dbReference type="Proteomes" id="UP001258017"/>
    </source>
</evidence>
<name>A0AAD9R842_9HYME</name>
<proteinExistence type="predicted"/>
<dbReference type="Proteomes" id="UP001258017">
    <property type="component" value="Unassembled WGS sequence"/>
</dbReference>
<gene>
    <name evidence="2" type="ORF">KPH14_012991</name>
</gene>